<dbReference type="PANTHER" id="PTHR43778">
    <property type="entry name" value="PYRUVATE CARBOXYLASE"/>
    <property type="match status" value="1"/>
</dbReference>
<dbReference type="InterPro" id="IPR055268">
    <property type="entry name" value="PCB-like"/>
</dbReference>
<gene>
    <name evidence="3" type="ORF">BZL30_0766</name>
</gene>
<dbReference type="Pfam" id="PF02436">
    <property type="entry name" value="PYC_OADA"/>
    <property type="match status" value="1"/>
</dbReference>
<sequence length="88" mass="9418">MAAAAHTDYDTGLSLAAVCALEPFWEALRKVYAPFESGLPGPTGRVYRHEIPGGQLSNLRQQAIALGLGTGSRRSRRHTPAPTESWAG</sequence>
<accession>A0A1V3XS63</accession>
<feature type="domain" description="Carboxylase conserved" evidence="2">
    <location>
        <begin position="46"/>
        <end position="70"/>
    </location>
</feature>
<evidence type="ECO:0000313" key="4">
    <source>
        <dbReference type="Proteomes" id="UP000189229"/>
    </source>
</evidence>
<dbReference type="GO" id="GO:0004736">
    <property type="term" value="F:pyruvate carboxylase activity"/>
    <property type="evidence" value="ECO:0007669"/>
    <property type="project" value="TreeGrafter"/>
</dbReference>
<dbReference type="PANTHER" id="PTHR43778:SF2">
    <property type="entry name" value="PYRUVATE CARBOXYLASE, MITOCHONDRIAL"/>
    <property type="match status" value="1"/>
</dbReference>
<protein>
    <submittedName>
        <fullName evidence="3">Conserved carboxylase domain protein</fullName>
    </submittedName>
</protein>
<dbReference type="GO" id="GO:0006094">
    <property type="term" value="P:gluconeogenesis"/>
    <property type="evidence" value="ECO:0007669"/>
    <property type="project" value="TreeGrafter"/>
</dbReference>
<reference evidence="3 4" key="1">
    <citation type="submission" date="2017-02" db="EMBL/GenBank/DDBJ databases">
        <title>Complete genome sequences of Mycobacterium kansasii strains isolated from rhesus macaques.</title>
        <authorList>
            <person name="Panda A."/>
            <person name="Nagaraj S."/>
            <person name="Zhao X."/>
            <person name="Tettelin H."/>
            <person name="Detolla L.J."/>
        </authorList>
    </citation>
    <scope>NUCLEOTIDE SEQUENCE [LARGE SCALE GENOMIC DNA]</scope>
    <source>
        <strain evidence="3 4">11-3813</strain>
    </source>
</reference>
<proteinExistence type="predicted"/>
<feature type="region of interest" description="Disordered" evidence="1">
    <location>
        <begin position="68"/>
        <end position="88"/>
    </location>
</feature>
<dbReference type="AlphaFoldDB" id="A0A1V3XS63"/>
<evidence type="ECO:0000313" key="3">
    <source>
        <dbReference type="EMBL" id="OOK82029.1"/>
    </source>
</evidence>
<evidence type="ECO:0000256" key="1">
    <source>
        <dbReference type="SAM" id="MobiDB-lite"/>
    </source>
</evidence>
<dbReference type="EMBL" id="MVBM01000001">
    <property type="protein sequence ID" value="OOK82029.1"/>
    <property type="molecule type" value="Genomic_DNA"/>
</dbReference>
<name>A0A1V3XS63_MYCKA</name>
<comment type="caution">
    <text evidence="3">The sequence shown here is derived from an EMBL/GenBank/DDBJ whole genome shotgun (WGS) entry which is preliminary data.</text>
</comment>
<evidence type="ECO:0000259" key="2">
    <source>
        <dbReference type="Pfam" id="PF02436"/>
    </source>
</evidence>
<dbReference type="GO" id="GO:0005737">
    <property type="term" value="C:cytoplasm"/>
    <property type="evidence" value="ECO:0007669"/>
    <property type="project" value="TreeGrafter"/>
</dbReference>
<dbReference type="Proteomes" id="UP000189229">
    <property type="component" value="Unassembled WGS sequence"/>
</dbReference>
<dbReference type="InterPro" id="IPR003379">
    <property type="entry name" value="Carboxylase_cons_dom"/>
</dbReference>
<dbReference type="InterPro" id="IPR013785">
    <property type="entry name" value="Aldolase_TIM"/>
</dbReference>
<dbReference type="Gene3D" id="3.20.20.70">
    <property type="entry name" value="Aldolase class I"/>
    <property type="match status" value="1"/>
</dbReference>
<organism evidence="3 4">
    <name type="scientific">Mycobacterium kansasii</name>
    <dbReference type="NCBI Taxonomy" id="1768"/>
    <lineage>
        <taxon>Bacteria</taxon>
        <taxon>Bacillati</taxon>
        <taxon>Actinomycetota</taxon>
        <taxon>Actinomycetes</taxon>
        <taxon>Mycobacteriales</taxon>
        <taxon>Mycobacteriaceae</taxon>
        <taxon>Mycobacterium</taxon>
    </lineage>
</organism>